<dbReference type="SUPFAM" id="SSF53335">
    <property type="entry name" value="S-adenosyl-L-methionine-dependent methyltransferases"/>
    <property type="match status" value="1"/>
</dbReference>
<dbReference type="Pfam" id="PF13489">
    <property type="entry name" value="Methyltransf_23"/>
    <property type="match status" value="1"/>
</dbReference>
<evidence type="ECO:0000256" key="2">
    <source>
        <dbReference type="SAM" id="MobiDB-lite"/>
    </source>
</evidence>
<sequence length="324" mass="36181">METSSNTDDSSVTDFSDVGGSPNTPNTSLRPLPSIGEQSFCEGRHYHRYRPGRYLLPNDQVEQDREEVKHFMLLELTNGAHFLAPIDAAHLHKVLDLGTGTGTWAIEVADRYPAATITGIDLSLIQPDWSPPNVKFFVDDIEDEWVSGNNFDLIHARHVFPLIKEPATLTRRAFEHLAPGGWLELQDLSHLVCCDDETMTLDYPIAQLFDRITEAWGTFGADLRVGPKLEDMLRTAGFVNVETRAYKIPIGSWPHDTKGRELGLSFRVVIQMALSALCGAIATVEGWSEEDRNVLTARCDEALEDNSVHAYMHCYFVVGQKPVA</sequence>
<dbReference type="Gene3D" id="3.40.50.150">
    <property type="entry name" value="Vaccinia Virus protein VP39"/>
    <property type="match status" value="1"/>
</dbReference>
<name>A0AA39WRA2_9PEZI</name>
<dbReference type="EMBL" id="JAULSU010000004">
    <property type="protein sequence ID" value="KAK0620147.1"/>
    <property type="molecule type" value="Genomic_DNA"/>
</dbReference>
<gene>
    <name evidence="3" type="ORF">B0T14DRAFT_496737</name>
</gene>
<dbReference type="PANTHER" id="PTHR43591">
    <property type="entry name" value="METHYLTRANSFERASE"/>
    <property type="match status" value="1"/>
</dbReference>
<feature type="region of interest" description="Disordered" evidence="2">
    <location>
        <begin position="1"/>
        <end position="34"/>
    </location>
</feature>
<dbReference type="AlphaFoldDB" id="A0AA39WRA2"/>
<comment type="caution">
    <text evidence="3">The sequence shown here is derived from an EMBL/GenBank/DDBJ whole genome shotgun (WGS) entry which is preliminary data.</text>
</comment>
<proteinExistence type="inferred from homology"/>
<organism evidence="3 4">
    <name type="scientific">Immersiella caudata</name>
    <dbReference type="NCBI Taxonomy" id="314043"/>
    <lineage>
        <taxon>Eukaryota</taxon>
        <taxon>Fungi</taxon>
        <taxon>Dikarya</taxon>
        <taxon>Ascomycota</taxon>
        <taxon>Pezizomycotina</taxon>
        <taxon>Sordariomycetes</taxon>
        <taxon>Sordariomycetidae</taxon>
        <taxon>Sordariales</taxon>
        <taxon>Lasiosphaeriaceae</taxon>
        <taxon>Immersiella</taxon>
    </lineage>
</organism>
<keyword evidence="3" id="KW-0489">Methyltransferase</keyword>
<feature type="compositionally biased region" description="Low complexity" evidence="2">
    <location>
        <begin position="1"/>
        <end position="21"/>
    </location>
</feature>
<comment type="similarity">
    <text evidence="1">Belongs to the methyltransferase superfamily. LaeA methyltransferase family.</text>
</comment>
<dbReference type="GO" id="GO:0032259">
    <property type="term" value="P:methylation"/>
    <property type="evidence" value="ECO:0007669"/>
    <property type="project" value="UniProtKB-KW"/>
</dbReference>
<dbReference type="InterPro" id="IPR029063">
    <property type="entry name" value="SAM-dependent_MTases_sf"/>
</dbReference>
<dbReference type="CDD" id="cd02440">
    <property type="entry name" value="AdoMet_MTases"/>
    <property type="match status" value="1"/>
</dbReference>
<reference evidence="3" key="1">
    <citation type="submission" date="2023-06" db="EMBL/GenBank/DDBJ databases">
        <title>Genome-scale phylogeny and comparative genomics of the fungal order Sordariales.</title>
        <authorList>
            <consortium name="Lawrence Berkeley National Laboratory"/>
            <person name="Hensen N."/>
            <person name="Bonometti L."/>
            <person name="Westerberg I."/>
            <person name="Brannstrom I.O."/>
            <person name="Guillou S."/>
            <person name="Cros-Aarteil S."/>
            <person name="Calhoun S."/>
            <person name="Haridas S."/>
            <person name="Kuo A."/>
            <person name="Mondo S."/>
            <person name="Pangilinan J."/>
            <person name="Riley R."/>
            <person name="Labutti K."/>
            <person name="Andreopoulos B."/>
            <person name="Lipzen A."/>
            <person name="Chen C."/>
            <person name="Yanf M."/>
            <person name="Daum C."/>
            <person name="Ng V."/>
            <person name="Clum A."/>
            <person name="Steindorff A."/>
            <person name="Ohm R."/>
            <person name="Martin F."/>
            <person name="Silar P."/>
            <person name="Natvig D."/>
            <person name="Lalanne C."/>
            <person name="Gautier V."/>
            <person name="Ament-Velasquez S.L."/>
            <person name="Kruys A."/>
            <person name="Hutchinson M.I."/>
            <person name="Powell A.J."/>
            <person name="Barry K."/>
            <person name="Miller A.N."/>
            <person name="Grigoriev I.V."/>
            <person name="Debuchy R."/>
            <person name="Gladieux P."/>
            <person name="Thoren M.H."/>
            <person name="Johannesson H."/>
        </authorList>
    </citation>
    <scope>NUCLEOTIDE SEQUENCE</scope>
    <source>
        <strain evidence="3">CBS 606.72</strain>
    </source>
</reference>
<keyword evidence="3" id="KW-0808">Transferase</keyword>
<evidence type="ECO:0000313" key="4">
    <source>
        <dbReference type="Proteomes" id="UP001175000"/>
    </source>
</evidence>
<dbReference type="PANTHER" id="PTHR43591:SF106">
    <property type="entry name" value="S-ADENOSYL-L-METHIONINE-DEPENDENT METHYLTRANSFERASE"/>
    <property type="match status" value="1"/>
</dbReference>
<accession>A0AA39WRA2</accession>
<evidence type="ECO:0000313" key="3">
    <source>
        <dbReference type="EMBL" id="KAK0620147.1"/>
    </source>
</evidence>
<protein>
    <submittedName>
        <fullName evidence="3">S-adenosyl-L-methionine-dependent methyltransferase</fullName>
    </submittedName>
</protein>
<dbReference type="GO" id="GO:0008168">
    <property type="term" value="F:methyltransferase activity"/>
    <property type="evidence" value="ECO:0007669"/>
    <property type="project" value="UniProtKB-KW"/>
</dbReference>
<evidence type="ECO:0000256" key="1">
    <source>
        <dbReference type="ARBA" id="ARBA00038158"/>
    </source>
</evidence>
<dbReference type="Proteomes" id="UP001175000">
    <property type="component" value="Unassembled WGS sequence"/>
</dbReference>
<keyword evidence="4" id="KW-1185">Reference proteome</keyword>